<dbReference type="GO" id="GO:0016651">
    <property type="term" value="F:oxidoreductase activity, acting on NAD(P)H"/>
    <property type="evidence" value="ECO:0007669"/>
    <property type="project" value="TreeGrafter"/>
</dbReference>
<evidence type="ECO:0000256" key="1">
    <source>
        <dbReference type="ARBA" id="ARBA00001974"/>
    </source>
</evidence>
<dbReference type="Proteomes" id="UP000438182">
    <property type="component" value="Unassembled WGS sequence"/>
</dbReference>
<dbReference type="InterPro" id="IPR028202">
    <property type="entry name" value="Reductase_C"/>
</dbReference>
<dbReference type="InterPro" id="IPR016156">
    <property type="entry name" value="FAD/NAD-linked_Rdtase_dimer_sf"/>
</dbReference>
<evidence type="ECO:0000313" key="8">
    <source>
        <dbReference type="Proteomes" id="UP000438182"/>
    </source>
</evidence>
<dbReference type="SUPFAM" id="SSF55424">
    <property type="entry name" value="FAD/NAD-linked reductases, dimerisation (C-terminal) domain"/>
    <property type="match status" value="1"/>
</dbReference>
<dbReference type="InterPro" id="IPR050446">
    <property type="entry name" value="FAD-oxidoreductase/Apoptosis"/>
</dbReference>
<keyword evidence="3" id="KW-0274">FAD</keyword>
<comment type="caution">
    <text evidence="7">The sequence shown here is derived from an EMBL/GenBank/DDBJ whole genome shotgun (WGS) entry which is preliminary data.</text>
</comment>
<dbReference type="Pfam" id="PF07992">
    <property type="entry name" value="Pyr_redox_2"/>
    <property type="match status" value="1"/>
</dbReference>
<keyword evidence="4" id="KW-0560">Oxidoreductase</keyword>
<evidence type="ECO:0000256" key="3">
    <source>
        <dbReference type="ARBA" id="ARBA00022827"/>
    </source>
</evidence>
<name>A0A6I4NTF0_9MICO</name>
<dbReference type="PRINTS" id="PR00368">
    <property type="entry name" value="FADPNR"/>
</dbReference>
<gene>
    <name evidence="7" type="ORF">GB864_04110</name>
</gene>
<dbReference type="AlphaFoldDB" id="A0A6I4NTF0"/>
<evidence type="ECO:0000259" key="6">
    <source>
        <dbReference type="Pfam" id="PF14759"/>
    </source>
</evidence>
<dbReference type="RefSeq" id="WP_160423084.1">
    <property type="nucleotide sequence ID" value="NZ_WSTA01000011.1"/>
</dbReference>
<protein>
    <submittedName>
        <fullName evidence="7">NAD(P)/FAD-dependent oxidoreductase</fullName>
    </submittedName>
</protein>
<dbReference type="PRINTS" id="PR00411">
    <property type="entry name" value="PNDRDTASEI"/>
</dbReference>
<dbReference type="Gene3D" id="3.30.390.30">
    <property type="match status" value="1"/>
</dbReference>
<dbReference type="InterPro" id="IPR036188">
    <property type="entry name" value="FAD/NAD-bd_sf"/>
</dbReference>
<reference evidence="7 8" key="1">
    <citation type="submission" date="2019-12" db="EMBL/GenBank/DDBJ databases">
        <authorList>
            <person name="Kim Y.S."/>
        </authorList>
    </citation>
    <scope>NUCLEOTIDE SEQUENCE [LARGE SCALE GENOMIC DNA]</scope>
    <source>
        <strain evidence="7 8">MMS17-SY077</strain>
    </source>
</reference>
<accession>A0A6I4NTF0</accession>
<dbReference type="InterPro" id="IPR023753">
    <property type="entry name" value="FAD/NAD-binding_dom"/>
</dbReference>
<dbReference type="SUPFAM" id="SSF51905">
    <property type="entry name" value="FAD/NAD(P)-binding domain"/>
    <property type="match status" value="2"/>
</dbReference>
<dbReference type="PANTHER" id="PTHR43557:SF2">
    <property type="entry name" value="RIESKE DOMAIN-CONTAINING PROTEIN-RELATED"/>
    <property type="match status" value="1"/>
</dbReference>
<dbReference type="Gene3D" id="3.50.50.60">
    <property type="entry name" value="FAD/NAD(P)-binding domain"/>
    <property type="match status" value="2"/>
</dbReference>
<evidence type="ECO:0000259" key="5">
    <source>
        <dbReference type="Pfam" id="PF07992"/>
    </source>
</evidence>
<keyword evidence="8" id="KW-1185">Reference proteome</keyword>
<dbReference type="EMBL" id="WSTA01000011">
    <property type="protein sequence ID" value="MWB97736.1"/>
    <property type="molecule type" value="Genomic_DNA"/>
</dbReference>
<feature type="domain" description="FAD/NAD(P)-binding" evidence="5">
    <location>
        <begin position="5"/>
        <end position="304"/>
    </location>
</feature>
<comment type="cofactor">
    <cofactor evidence="1">
        <name>FAD</name>
        <dbReference type="ChEBI" id="CHEBI:57692"/>
    </cofactor>
</comment>
<proteinExistence type="predicted"/>
<dbReference type="GO" id="GO:0005737">
    <property type="term" value="C:cytoplasm"/>
    <property type="evidence" value="ECO:0007669"/>
    <property type="project" value="TreeGrafter"/>
</dbReference>
<feature type="domain" description="Reductase C-terminal" evidence="6">
    <location>
        <begin position="324"/>
        <end position="408"/>
    </location>
</feature>
<evidence type="ECO:0000256" key="4">
    <source>
        <dbReference type="ARBA" id="ARBA00023002"/>
    </source>
</evidence>
<organism evidence="7 8">
    <name type="scientific">Agromyces seonyuensis</name>
    <dbReference type="NCBI Taxonomy" id="2662446"/>
    <lineage>
        <taxon>Bacteria</taxon>
        <taxon>Bacillati</taxon>
        <taxon>Actinomycetota</taxon>
        <taxon>Actinomycetes</taxon>
        <taxon>Micrococcales</taxon>
        <taxon>Microbacteriaceae</taxon>
        <taxon>Agromyces</taxon>
    </lineage>
</organism>
<dbReference type="PANTHER" id="PTHR43557">
    <property type="entry name" value="APOPTOSIS-INDUCING FACTOR 1"/>
    <property type="match status" value="1"/>
</dbReference>
<evidence type="ECO:0000256" key="2">
    <source>
        <dbReference type="ARBA" id="ARBA00022630"/>
    </source>
</evidence>
<keyword evidence="2" id="KW-0285">Flavoprotein</keyword>
<dbReference type="Pfam" id="PF14759">
    <property type="entry name" value="Reductase_C"/>
    <property type="match status" value="1"/>
</dbReference>
<evidence type="ECO:0000313" key="7">
    <source>
        <dbReference type="EMBL" id="MWB97736.1"/>
    </source>
</evidence>
<sequence length="409" mass="43235">MTGGRVVVVGGGLAAARAVEGLRDAGFDGDVVLAAEEPLRPYERPPLTKSLLLGTDPPESVFPHDERWYRDRGIDLRLGVRALAIDVGTGTVALADGTEAEYDRLLLATGASPRRLPIVGYVVPGVFHVRRLPDALALREELVDGGRRVVVFGTGWIGMEVAAAARTLGNDVVVVGRGPVPLAGALGAELGAVYADVHREHGVRFEQGEFAAARTDADGRISAVELADGRVLDADVVVAGLGATPKTSLADAAGIEIGDGILTDAGFRTSIPNVFAVGDAAAPLHPFLDRHLRVDHWGNANDAGYAAGRSVAGEEIAYDRVPYVYSDQFELGMEWSGFAPLAADAELVVRGSLESREFIAFRTRSGRVVSAMNVNVWDVQDDLQALIASRNRVEPELLADPGVPLAELS</sequence>